<evidence type="ECO:0008006" key="11">
    <source>
        <dbReference type="Google" id="ProtNLM"/>
    </source>
</evidence>
<accession>A0A1U9JV57</accession>
<evidence type="ECO:0000256" key="8">
    <source>
        <dbReference type="SAM" id="Phobius"/>
    </source>
</evidence>
<dbReference type="STRING" id="1902579.BHV28_10530"/>
<feature type="transmembrane region" description="Helical" evidence="8">
    <location>
        <begin position="345"/>
        <end position="378"/>
    </location>
</feature>
<feature type="transmembrane region" description="Helical" evidence="8">
    <location>
        <begin position="273"/>
        <end position="301"/>
    </location>
</feature>
<evidence type="ECO:0000256" key="6">
    <source>
        <dbReference type="ARBA" id="ARBA00022989"/>
    </source>
</evidence>
<dbReference type="Proteomes" id="UP000188912">
    <property type="component" value="Chromosome"/>
</dbReference>
<feature type="transmembrane region" description="Helical" evidence="8">
    <location>
        <begin position="189"/>
        <end position="209"/>
    </location>
</feature>
<keyword evidence="7 8" id="KW-0472">Membrane</keyword>
<feature type="transmembrane region" description="Helical" evidence="8">
    <location>
        <begin position="241"/>
        <end position="261"/>
    </location>
</feature>
<evidence type="ECO:0000256" key="4">
    <source>
        <dbReference type="ARBA" id="ARBA00022475"/>
    </source>
</evidence>
<dbReference type="Pfam" id="PF01594">
    <property type="entry name" value="AI-2E_transport"/>
    <property type="match status" value="1"/>
</dbReference>
<dbReference type="KEGG" id="thd:BHV28_10530"/>
<organism evidence="9 10">
    <name type="scientific">Candidatus Tokpelaia hoelldobleri</name>
    <dbReference type="NCBI Taxonomy" id="1902579"/>
    <lineage>
        <taxon>Bacteria</taxon>
        <taxon>Pseudomonadati</taxon>
        <taxon>Pseudomonadota</taxon>
        <taxon>Alphaproteobacteria</taxon>
        <taxon>Hyphomicrobiales</taxon>
        <taxon>Candidatus Tokpelaia</taxon>
    </lineage>
</organism>
<evidence type="ECO:0000256" key="5">
    <source>
        <dbReference type="ARBA" id="ARBA00022692"/>
    </source>
</evidence>
<protein>
    <recommendedName>
        <fullName evidence="11">AI-2E family transporter</fullName>
    </recommendedName>
</protein>
<reference evidence="9 10" key="1">
    <citation type="journal article" date="2010" name="Science">
        <title>Genomic comparison of the ants Camponotus floridanus and Harpegnathos saltator.</title>
        <authorList>
            <person name="Bonasio R."/>
            <person name="Zhang G."/>
            <person name="Ye C."/>
            <person name="Mutti N.S."/>
            <person name="Fang X."/>
            <person name="Qin N."/>
            <person name="Donahue G."/>
            <person name="Yang P."/>
            <person name="Li Q."/>
            <person name="Li C."/>
            <person name="Zhang P."/>
            <person name="Huang Z."/>
            <person name="Berger S.L."/>
            <person name="Reinberg D."/>
            <person name="Wang J."/>
            <person name="Liebig J."/>
        </authorList>
    </citation>
    <scope>NUCLEOTIDE SEQUENCE [LARGE SCALE GENOMIC DNA]</scope>
    <source>
        <strain evidence="9 10">Hsal</strain>
    </source>
</reference>
<feature type="transmembrane region" description="Helical" evidence="8">
    <location>
        <begin position="308"/>
        <end position="325"/>
    </location>
</feature>
<evidence type="ECO:0000313" key="9">
    <source>
        <dbReference type="EMBL" id="AQS41743.1"/>
    </source>
</evidence>
<keyword evidence="5 8" id="KW-0812">Transmembrane</keyword>
<keyword evidence="6 8" id="KW-1133">Transmembrane helix</keyword>
<evidence type="ECO:0000256" key="1">
    <source>
        <dbReference type="ARBA" id="ARBA00004651"/>
    </source>
</evidence>
<dbReference type="PANTHER" id="PTHR21716">
    <property type="entry name" value="TRANSMEMBRANE PROTEIN"/>
    <property type="match status" value="1"/>
</dbReference>
<dbReference type="GO" id="GO:0005886">
    <property type="term" value="C:plasma membrane"/>
    <property type="evidence" value="ECO:0007669"/>
    <property type="project" value="UniProtKB-SubCell"/>
</dbReference>
<evidence type="ECO:0000256" key="3">
    <source>
        <dbReference type="ARBA" id="ARBA00022448"/>
    </source>
</evidence>
<gene>
    <name evidence="9" type="ORF">BHV28_10530</name>
</gene>
<comment type="subcellular location">
    <subcellularLocation>
        <location evidence="1">Cell membrane</location>
        <topology evidence="1">Multi-pass membrane protein</topology>
    </subcellularLocation>
</comment>
<dbReference type="InterPro" id="IPR002549">
    <property type="entry name" value="AI-2E-like"/>
</dbReference>
<evidence type="ECO:0000256" key="2">
    <source>
        <dbReference type="ARBA" id="ARBA00009773"/>
    </source>
</evidence>
<reference evidence="9 10" key="2">
    <citation type="journal article" date="2016" name="Sci. Rep.">
        <title>The genome of Rhizobiales bacteria in predatory ants reveals urease gene functions but no genes for nitrogen fixation.</title>
        <authorList>
            <person name="Neuvonen M.M."/>
            <person name="Tamarit D."/>
            <person name="Naslund K."/>
            <person name="Liebig J."/>
            <person name="Feldhaar H."/>
            <person name="Moran N.A."/>
            <person name="Guy L."/>
            <person name="Andersson S.G."/>
        </authorList>
    </citation>
    <scope>NUCLEOTIDE SEQUENCE [LARGE SCALE GENOMIC DNA]</scope>
    <source>
        <strain evidence="9 10">Hsal</strain>
    </source>
</reference>
<feature type="transmembrane region" description="Helical" evidence="8">
    <location>
        <begin position="43"/>
        <end position="61"/>
    </location>
</feature>
<comment type="similarity">
    <text evidence="2">Belongs to the autoinducer-2 exporter (AI-2E) (TC 2.A.86) family.</text>
</comment>
<proteinExistence type="inferred from homology"/>
<keyword evidence="10" id="KW-1185">Reference proteome</keyword>
<dbReference type="GO" id="GO:0055085">
    <property type="term" value="P:transmembrane transport"/>
    <property type="evidence" value="ECO:0007669"/>
    <property type="project" value="TreeGrafter"/>
</dbReference>
<dbReference type="AlphaFoldDB" id="A0A1U9JV57"/>
<feature type="transmembrane region" description="Helical" evidence="8">
    <location>
        <begin position="96"/>
        <end position="117"/>
    </location>
</feature>
<dbReference type="PANTHER" id="PTHR21716:SF53">
    <property type="entry name" value="PERMEASE PERM-RELATED"/>
    <property type="match status" value="1"/>
</dbReference>
<evidence type="ECO:0000256" key="7">
    <source>
        <dbReference type="ARBA" id="ARBA00023136"/>
    </source>
</evidence>
<evidence type="ECO:0000313" key="10">
    <source>
        <dbReference type="Proteomes" id="UP000188912"/>
    </source>
</evidence>
<name>A0A1U9JV57_9HYPH</name>
<keyword evidence="3" id="KW-0813">Transport</keyword>
<keyword evidence="4" id="KW-1003">Cell membrane</keyword>
<dbReference type="EMBL" id="CP017315">
    <property type="protein sequence ID" value="AQS41743.1"/>
    <property type="molecule type" value="Genomic_DNA"/>
</dbReference>
<sequence length="400" mass="44412">MARKKQQDLPRVAKSKPALKRAVRRQPVAFAALPVNSNMRRQAVFWLVALALFILFLVLFSDILFPFVAGLTLAYFLNPVVEFLDRVGFSRLWATVMIMLAALVLLALALVLLVPVLSEQLLGFIKNVPGYFSRLRVWIAAKDWQWLHDYIGIDLADLASWQNSLDSLPAQMKTVMDSLLPGLWNSGKALMNMVTLFIVAPVVTFYMLLDWDRMVVSVDSWIPRAHLATVRSIFHQMDRAIAGFIRGQGTVCLILGVYYAVMLSSVGLNFGLLLGLVIGFLTFIPYIGTAIGFVLTLSLAWMQFWPDSWSLIVAIVVIFAIGQFTEGYVLQPKLVGHSVGLHPVWLMFALFAFGSLFGFTGMLIAVPAAAAVGVLVRFALHTYLASPMYGVHSDRQGKAK</sequence>